<dbReference type="PANTHER" id="PTHR43798">
    <property type="entry name" value="MONOACYLGLYCEROL LIPASE"/>
    <property type="match status" value="1"/>
</dbReference>
<keyword evidence="5" id="KW-1185">Reference proteome</keyword>
<feature type="domain" description="AB hydrolase-1" evidence="3">
    <location>
        <begin position="47"/>
        <end position="150"/>
    </location>
</feature>
<evidence type="ECO:0000313" key="4">
    <source>
        <dbReference type="EMBL" id="KAK4876430.1"/>
    </source>
</evidence>
<evidence type="ECO:0000313" key="5">
    <source>
        <dbReference type="Proteomes" id="UP001353858"/>
    </source>
</evidence>
<proteinExistence type="inferred from homology"/>
<evidence type="ECO:0000256" key="1">
    <source>
        <dbReference type="ARBA" id="ARBA00008645"/>
    </source>
</evidence>
<accession>A0AAN7NYY7</accession>
<dbReference type="Gene3D" id="3.40.50.1820">
    <property type="entry name" value="alpha/beta hydrolase"/>
    <property type="match status" value="1"/>
</dbReference>
<dbReference type="InterPro" id="IPR029058">
    <property type="entry name" value="AB_hydrolase_fold"/>
</dbReference>
<keyword evidence="2" id="KW-0378">Hydrolase</keyword>
<dbReference type="GO" id="GO:0016020">
    <property type="term" value="C:membrane"/>
    <property type="evidence" value="ECO:0007669"/>
    <property type="project" value="TreeGrafter"/>
</dbReference>
<dbReference type="InterPro" id="IPR050266">
    <property type="entry name" value="AB_hydrolase_sf"/>
</dbReference>
<dbReference type="Pfam" id="PF00561">
    <property type="entry name" value="Abhydrolase_1"/>
    <property type="match status" value="1"/>
</dbReference>
<evidence type="ECO:0000259" key="3">
    <source>
        <dbReference type="Pfam" id="PF00561"/>
    </source>
</evidence>
<dbReference type="AlphaFoldDB" id="A0AAN7NYY7"/>
<sequence length="324" mass="37704">MNIPLKFQKCSKLLRFFSSKLSCDEVKIPVPWGHVAGKWWGPQDKRPILVLHGWQDNCGSFDRLIPMLNPKYGYLAIDFPGHGLSSHLPLGVLYYWIDYVITVRRIVKYFKWPKVSILGHSIGGATGYYYEVIYPGNLDFLISIDALKPITKDVYLTNTGENIDNIIKYDHLMSLGKEGPAHAKEDLIQRLNIDSQKSIDLEVCEYVLTRNIKESSITPNKFYFTRDLRLKVLPLLYPNRTEILENTNRLLCPTLYLKSTDKNKRYKNLTDAQELTDILEKTKKDFEMHMIDGTHHVHLNNPEKLEGFINKFIEKYDIEDRNVH</sequence>
<comment type="caution">
    <text evidence="4">The sequence shown here is derived from an EMBL/GenBank/DDBJ whole genome shotgun (WGS) entry which is preliminary data.</text>
</comment>
<organism evidence="4 5">
    <name type="scientific">Aquatica leii</name>
    <dbReference type="NCBI Taxonomy" id="1421715"/>
    <lineage>
        <taxon>Eukaryota</taxon>
        <taxon>Metazoa</taxon>
        <taxon>Ecdysozoa</taxon>
        <taxon>Arthropoda</taxon>
        <taxon>Hexapoda</taxon>
        <taxon>Insecta</taxon>
        <taxon>Pterygota</taxon>
        <taxon>Neoptera</taxon>
        <taxon>Endopterygota</taxon>
        <taxon>Coleoptera</taxon>
        <taxon>Polyphaga</taxon>
        <taxon>Elateriformia</taxon>
        <taxon>Elateroidea</taxon>
        <taxon>Lampyridae</taxon>
        <taxon>Luciolinae</taxon>
        <taxon>Aquatica</taxon>
    </lineage>
</organism>
<comment type="similarity">
    <text evidence="1">Belongs to the AB hydrolase superfamily.</text>
</comment>
<dbReference type="InterPro" id="IPR000073">
    <property type="entry name" value="AB_hydrolase_1"/>
</dbReference>
<protein>
    <recommendedName>
        <fullName evidence="3">AB hydrolase-1 domain-containing protein</fullName>
    </recommendedName>
</protein>
<dbReference type="Proteomes" id="UP001353858">
    <property type="component" value="Unassembled WGS sequence"/>
</dbReference>
<reference evidence="5" key="1">
    <citation type="submission" date="2023-01" db="EMBL/GenBank/DDBJ databases">
        <title>Key to firefly adult light organ development and bioluminescence: homeobox transcription factors regulate luciferase expression and transportation to peroxisome.</title>
        <authorList>
            <person name="Fu X."/>
        </authorList>
    </citation>
    <scope>NUCLEOTIDE SEQUENCE [LARGE SCALE GENOMIC DNA]</scope>
</reference>
<dbReference type="SUPFAM" id="SSF53474">
    <property type="entry name" value="alpha/beta-Hydrolases"/>
    <property type="match status" value="1"/>
</dbReference>
<dbReference type="GO" id="GO:0016787">
    <property type="term" value="F:hydrolase activity"/>
    <property type="evidence" value="ECO:0007669"/>
    <property type="project" value="UniProtKB-KW"/>
</dbReference>
<name>A0AAN7NYY7_9COLE</name>
<gene>
    <name evidence="4" type="ORF">RN001_012852</name>
</gene>
<dbReference type="EMBL" id="JARPUR010000005">
    <property type="protein sequence ID" value="KAK4876430.1"/>
    <property type="molecule type" value="Genomic_DNA"/>
</dbReference>
<evidence type="ECO:0000256" key="2">
    <source>
        <dbReference type="ARBA" id="ARBA00022801"/>
    </source>
</evidence>
<dbReference type="PANTHER" id="PTHR43798:SF14">
    <property type="entry name" value="SERINE HYDROLASE-LIKE PROTEIN DDB_G0286239"/>
    <property type="match status" value="1"/>
</dbReference>